<name>A0ABP1S665_9HEXA</name>
<keyword evidence="1" id="KW-0472">Membrane</keyword>
<comment type="caution">
    <text evidence="2">The sequence shown here is derived from an EMBL/GenBank/DDBJ whole genome shotgun (WGS) entry which is preliminary data.</text>
</comment>
<proteinExistence type="predicted"/>
<evidence type="ECO:0000313" key="2">
    <source>
        <dbReference type="EMBL" id="CAL8144546.1"/>
    </source>
</evidence>
<dbReference type="Proteomes" id="UP001642540">
    <property type="component" value="Unassembled WGS sequence"/>
</dbReference>
<keyword evidence="3" id="KW-1185">Reference proteome</keyword>
<gene>
    <name evidence="2" type="ORF">ODALV1_LOCUS30224</name>
</gene>
<feature type="transmembrane region" description="Helical" evidence="1">
    <location>
        <begin position="12"/>
        <end position="36"/>
    </location>
</feature>
<dbReference type="EMBL" id="CAXLJM020000161">
    <property type="protein sequence ID" value="CAL8144546.1"/>
    <property type="molecule type" value="Genomic_DNA"/>
</dbReference>
<feature type="transmembrane region" description="Helical" evidence="1">
    <location>
        <begin position="81"/>
        <end position="100"/>
    </location>
</feature>
<evidence type="ECO:0000313" key="3">
    <source>
        <dbReference type="Proteomes" id="UP001642540"/>
    </source>
</evidence>
<keyword evidence="1" id="KW-0812">Transmembrane</keyword>
<evidence type="ECO:0000256" key="1">
    <source>
        <dbReference type="SAM" id="Phobius"/>
    </source>
</evidence>
<protein>
    <submittedName>
        <fullName evidence="2">Uncharacterized protein</fullName>
    </submittedName>
</protein>
<reference evidence="2 3" key="1">
    <citation type="submission" date="2024-08" db="EMBL/GenBank/DDBJ databases">
        <authorList>
            <person name="Cucini C."/>
            <person name="Frati F."/>
        </authorList>
    </citation>
    <scope>NUCLEOTIDE SEQUENCE [LARGE SCALE GENOMIC DNA]</scope>
</reference>
<accession>A0ABP1S665</accession>
<organism evidence="2 3">
    <name type="scientific">Orchesella dallaii</name>
    <dbReference type="NCBI Taxonomy" id="48710"/>
    <lineage>
        <taxon>Eukaryota</taxon>
        <taxon>Metazoa</taxon>
        <taxon>Ecdysozoa</taxon>
        <taxon>Arthropoda</taxon>
        <taxon>Hexapoda</taxon>
        <taxon>Collembola</taxon>
        <taxon>Entomobryomorpha</taxon>
        <taxon>Entomobryoidea</taxon>
        <taxon>Orchesellidae</taxon>
        <taxon>Orchesellinae</taxon>
        <taxon>Orchesella</taxon>
    </lineage>
</organism>
<keyword evidence="1" id="KW-1133">Transmembrane helix</keyword>
<sequence length="133" mass="15720">MENVQMRKFSWLLVMGSIIVCVSRQCMFALKFAPWYDRYGKLISSSATLGFWKPNNVTTPQYVSIILGTFGIIFESIMINYWNFCQVFHFFCVLTIWIVFDKLNKTWKCGYLSIHQLPQVKMQQLFCICKLML</sequence>
<feature type="transmembrane region" description="Helical" evidence="1">
    <location>
        <begin position="56"/>
        <end position="74"/>
    </location>
</feature>